<reference evidence="10" key="1">
    <citation type="submission" date="2021-02" db="EMBL/GenBank/DDBJ databases">
        <authorList>
            <person name="Nowell W R."/>
        </authorList>
    </citation>
    <scope>NUCLEOTIDE SEQUENCE</scope>
</reference>
<dbReference type="Proteomes" id="UP000663829">
    <property type="component" value="Unassembled WGS sequence"/>
</dbReference>
<evidence type="ECO:0000313" key="12">
    <source>
        <dbReference type="EMBL" id="CAF3864537.1"/>
    </source>
</evidence>
<dbReference type="InterPro" id="IPR006629">
    <property type="entry name" value="LITAF"/>
</dbReference>
<dbReference type="PROSITE" id="PS51837">
    <property type="entry name" value="LITAF"/>
    <property type="match status" value="1"/>
</dbReference>
<evidence type="ECO:0000256" key="8">
    <source>
        <dbReference type="SAM" id="Phobius"/>
    </source>
</evidence>
<evidence type="ECO:0000313" key="13">
    <source>
        <dbReference type="EMBL" id="CAF4428110.1"/>
    </source>
</evidence>
<evidence type="ECO:0000256" key="3">
    <source>
        <dbReference type="ARBA" id="ARBA00004630"/>
    </source>
</evidence>
<evidence type="ECO:0000256" key="6">
    <source>
        <dbReference type="ARBA" id="ARBA00022833"/>
    </source>
</evidence>
<dbReference type="EMBL" id="CAJOBC010005461">
    <property type="protein sequence ID" value="CAF3864537.1"/>
    <property type="molecule type" value="Genomic_DNA"/>
</dbReference>
<evidence type="ECO:0000256" key="2">
    <source>
        <dbReference type="ARBA" id="ARBA00004481"/>
    </source>
</evidence>
<dbReference type="PANTHER" id="PTHR23292">
    <property type="entry name" value="LIPOPOLYSACCHARIDE-INDUCED TUMOR NECROSIS FACTOR-ALPHA FACTOR"/>
    <property type="match status" value="1"/>
</dbReference>
<keyword evidence="7 8" id="KW-0472">Membrane</keyword>
<keyword evidence="14" id="KW-1185">Reference proteome</keyword>
<dbReference type="OrthoDB" id="4713066at2759"/>
<evidence type="ECO:0000256" key="7">
    <source>
        <dbReference type="ARBA" id="ARBA00023136"/>
    </source>
</evidence>
<dbReference type="AlphaFoldDB" id="A0A814P3N0"/>
<dbReference type="Proteomes" id="UP000677228">
    <property type="component" value="Unassembled WGS sequence"/>
</dbReference>
<dbReference type="EMBL" id="CAJOBA010078111">
    <property type="protein sequence ID" value="CAF4428110.1"/>
    <property type="molecule type" value="Genomic_DNA"/>
</dbReference>
<organism evidence="10 14">
    <name type="scientific">Didymodactylos carnosus</name>
    <dbReference type="NCBI Taxonomy" id="1234261"/>
    <lineage>
        <taxon>Eukaryota</taxon>
        <taxon>Metazoa</taxon>
        <taxon>Spiralia</taxon>
        <taxon>Gnathifera</taxon>
        <taxon>Rotifera</taxon>
        <taxon>Eurotatoria</taxon>
        <taxon>Bdelloidea</taxon>
        <taxon>Philodinida</taxon>
        <taxon>Philodinidae</taxon>
        <taxon>Didymodactylos</taxon>
    </lineage>
</organism>
<dbReference type="Proteomes" id="UP000681722">
    <property type="component" value="Unassembled WGS sequence"/>
</dbReference>
<dbReference type="EMBL" id="CAJNOK010053733">
    <property type="protein sequence ID" value="CAF1612996.1"/>
    <property type="molecule type" value="Genomic_DNA"/>
</dbReference>
<feature type="domain" description="LITAF" evidence="9">
    <location>
        <begin position="13"/>
        <end position="106"/>
    </location>
</feature>
<proteinExistence type="inferred from homology"/>
<dbReference type="Proteomes" id="UP000682733">
    <property type="component" value="Unassembled WGS sequence"/>
</dbReference>
<accession>A0A814P3N0</accession>
<evidence type="ECO:0000313" key="10">
    <source>
        <dbReference type="EMBL" id="CAF1099485.1"/>
    </source>
</evidence>
<evidence type="ECO:0000313" key="11">
    <source>
        <dbReference type="EMBL" id="CAF1612996.1"/>
    </source>
</evidence>
<evidence type="ECO:0000256" key="1">
    <source>
        <dbReference type="ARBA" id="ARBA00004414"/>
    </source>
</evidence>
<keyword evidence="6" id="KW-0862">Zinc</keyword>
<keyword evidence="8" id="KW-1133">Transmembrane helix</keyword>
<evidence type="ECO:0000259" key="9">
    <source>
        <dbReference type="PROSITE" id="PS51837"/>
    </source>
</evidence>
<evidence type="ECO:0000256" key="4">
    <source>
        <dbReference type="ARBA" id="ARBA00005975"/>
    </source>
</evidence>
<name>A0A814P3N0_9BILA</name>
<comment type="similarity">
    <text evidence="4">Belongs to the CDIP1/LITAF family.</text>
</comment>
<dbReference type="Pfam" id="PF10601">
    <property type="entry name" value="zf-LITAF-like"/>
    <property type="match status" value="1"/>
</dbReference>
<dbReference type="GO" id="GO:0005765">
    <property type="term" value="C:lysosomal membrane"/>
    <property type="evidence" value="ECO:0007669"/>
    <property type="project" value="UniProtKB-SubCell"/>
</dbReference>
<gene>
    <name evidence="10" type="ORF">GPM918_LOCUS18673</name>
    <name evidence="11" type="ORF">OVA965_LOCUS42758</name>
    <name evidence="12" type="ORF">SRO942_LOCUS18670</name>
    <name evidence="13" type="ORF">TMI583_LOCUS44764</name>
</gene>
<comment type="caution">
    <text evidence="10">The sequence shown here is derived from an EMBL/GenBank/DDBJ whole genome shotgun (WGS) entry which is preliminary data.</text>
</comment>
<sequence>MSKVEPAYVHTLPPQPVMVSGWAPPLLFGEYPQQCTCINCRQNIVTRVEKSVGCQTWLICGLLIFIGFFFPPIWLGFCFIPFCCNSTKDTQHYCPACATLLGAHKK</sequence>
<keyword evidence="8" id="KW-0812">Transmembrane</keyword>
<dbReference type="PANTHER" id="PTHR23292:SF6">
    <property type="entry name" value="FI16602P1-RELATED"/>
    <property type="match status" value="1"/>
</dbReference>
<dbReference type="EMBL" id="CAJNOQ010005461">
    <property type="protein sequence ID" value="CAF1099485.1"/>
    <property type="molecule type" value="Genomic_DNA"/>
</dbReference>
<evidence type="ECO:0000313" key="14">
    <source>
        <dbReference type="Proteomes" id="UP000663829"/>
    </source>
</evidence>
<comment type="subcellular location">
    <subcellularLocation>
        <location evidence="2">Endosome membrane</location>
        <topology evidence="2">Peripheral membrane protein</topology>
    </subcellularLocation>
    <subcellularLocation>
        <location evidence="1">Late endosome membrane</location>
    </subcellularLocation>
    <subcellularLocation>
        <location evidence="3">Lysosome membrane</location>
        <topology evidence="3">Peripheral membrane protein</topology>
        <orientation evidence="3">Cytoplasmic side</orientation>
    </subcellularLocation>
</comment>
<dbReference type="SMART" id="SM00714">
    <property type="entry name" value="LITAF"/>
    <property type="match status" value="1"/>
</dbReference>
<protein>
    <recommendedName>
        <fullName evidence="9">LITAF domain-containing protein</fullName>
    </recommendedName>
</protein>
<keyword evidence="5" id="KW-0479">Metal-binding</keyword>
<dbReference type="GO" id="GO:0008270">
    <property type="term" value="F:zinc ion binding"/>
    <property type="evidence" value="ECO:0007669"/>
    <property type="project" value="TreeGrafter"/>
</dbReference>
<dbReference type="GO" id="GO:0031902">
    <property type="term" value="C:late endosome membrane"/>
    <property type="evidence" value="ECO:0007669"/>
    <property type="project" value="UniProtKB-SubCell"/>
</dbReference>
<dbReference type="InterPro" id="IPR037519">
    <property type="entry name" value="LITAF_fam"/>
</dbReference>
<evidence type="ECO:0000256" key="5">
    <source>
        <dbReference type="ARBA" id="ARBA00022723"/>
    </source>
</evidence>
<feature type="transmembrane region" description="Helical" evidence="8">
    <location>
        <begin position="57"/>
        <end position="82"/>
    </location>
</feature>